<dbReference type="RefSeq" id="WP_141610261.1">
    <property type="nucleotide sequence ID" value="NZ_VIGC02000012.1"/>
</dbReference>
<dbReference type="PROSITE" id="PS00211">
    <property type="entry name" value="ABC_TRANSPORTER_1"/>
    <property type="match status" value="1"/>
</dbReference>
<dbReference type="CDD" id="cd18545">
    <property type="entry name" value="ABC_6TM_YknV_like"/>
    <property type="match status" value="1"/>
</dbReference>
<gene>
    <name evidence="12" type="ORF">FKZ61_11445</name>
</gene>
<dbReference type="PROSITE" id="PS50893">
    <property type="entry name" value="ABC_TRANSPORTER_2"/>
    <property type="match status" value="1"/>
</dbReference>
<dbReference type="InterPro" id="IPR027417">
    <property type="entry name" value="P-loop_NTPase"/>
</dbReference>
<feature type="transmembrane region" description="Helical" evidence="9">
    <location>
        <begin position="165"/>
        <end position="183"/>
    </location>
</feature>
<feature type="domain" description="ABC transporter" evidence="10">
    <location>
        <begin position="366"/>
        <end position="600"/>
    </location>
</feature>
<feature type="transmembrane region" description="Helical" evidence="9">
    <location>
        <begin position="269"/>
        <end position="289"/>
    </location>
</feature>
<keyword evidence="13" id="KW-1185">Reference proteome</keyword>
<dbReference type="AlphaFoldDB" id="A0A540VG31"/>
<dbReference type="InterPro" id="IPR017871">
    <property type="entry name" value="ABC_transporter-like_CS"/>
</dbReference>
<evidence type="ECO:0000256" key="8">
    <source>
        <dbReference type="ARBA" id="ARBA00023136"/>
    </source>
</evidence>
<sequence>MSFSIGMGSPGMGPRGALRNFGEEREGRPLDVRVVGRLLVFVRPYWRRMLVAFVLMLVASALTLATPYLIKVAIDQYIAQGDVPGLTRIAGLTAAAFVGIYLASAGQSYLLSWVGQRVLANLRSQLFHHLQRLPIGYHDTHIIGVTVSRVINDVGVINELLSQGLITLVGDTLILLGIVAVMVSMSPKLALLTFAVIPLMVLATYLFARQAKVAFRQTRARIAAVVGNLAENIAGMRVIQAFAQEEATQERFDVVNQANREANIAAMSLSFIFLPAVEFLGMLATAVVLWFGGRAVAQDELTLGVVVAFLAYVTRFFQPIQELSQLYTTMQSAMAGGERVLELLDTEPEVADPPDGREMPPIVGKVELRHVTFAYRDDAPVLHDVNLVIEPGQTVALVGPTGAGKSSIANLIARFYDVTEGAVLIDDIDVRTVTQQSLHRQMGLVPQDPFLFSGTIRDNIRFGRPEAPDQEVEEASRLANCHPFITALPDGYDTEIQEGASNLSVGQRQLICIARAVLADPRILILDEATASVDTVTEALIQDALDRLLRGRTSVVIAHRLSTIRNADLICAVEHGRIVEQGTHEELLARGGLYASLYARQFVELDEH</sequence>
<evidence type="ECO:0000313" key="13">
    <source>
        <dbReference type="Proteomes" id="UP000317371"/>
    </source>
</evidence>
<evidence type="ECO:0000256" key="3">
    <source>
        <dbReference type="ARBA" id="ARBA00022475"/>
    </source>
</evidence>
<dbReference type="Proteomes" id="UP000317371">
    <property type="component" value="Unassembled WGS sequence"/>
</dbReference>
<evidence type="ECO:0000256" key="2">
    <source>
        <dbReference type="ARBA" id="ARBA00022448"/>
    </source>
</evidence>
<keyword evidence="6 12" id="KW-0067">ATP-binding</keyword>
<dbReference type="PANTHER" id="PTHR43394">
    <property type="entry name" value="ATP-DEPENDENT PERMEASE MDL1, MITOCHONDRIAL"/>
    <property type="match status" value="1"/>
</dbReference>
<evidence type="ECO:0000313" key="12">
    <source>
        <dbReference type="EMBL" id="TQE95726.1"/>
    </source>
</evidence>
<evidence type="ECO:0000256" key="4">
    <source>
        <dbReference type="ARBA" id="ARBA00022692"/>
    </source>
</evidence>
<dbReference type="FunCoup" id="A0A540VG31">
    <property type="interactions" value="439"/>
</dbReference>
<dbReference type="GO" id="GO:0005886">
    <property type="term" value="C:plasma membrane"/>
    <property type="evidence" value="ECO:0007669"/>
    <property type="project" value="UniProtKB-SubCell"/>
</dbReference>
<keyword evidence="3" id="KW-1003">Cell membrane</keyword>
<keyword evidence="5" id="KW-0547">Nucleotide-binding</keyword>
<dbReference type="SMART" id="SM00382">
    <property type="entry name" value="AAA"/>
    <property type="match status" value="1"/>
</dbReference>
<feature type="transmembrane region" description="Helical" evidence="9">
    <location>
        <begin position="90"/>
        <end position="114"/>
    </location>
</feature>
<dbReference type="InterPro" id="IPR011527">
    <property type="entry name" value="ABC1_TM_dom"/>
</dbReference>
<dbReference type="EMBL" id="VIGC01000012">
    <property type="protein sequence ID" value="TQE95726.1"/>
    <property type="molecule type" value="Genomic_DNA"/>
</dbReference>
<dbReference type="Pfam" id="PF00005">
    <property type="entry name" value="ABC_tran"/>
    <property type="match status" value="1"/>
</dbReference>
<proteinExistence type="predicted"/>
<dbReference type="Gene3D" id="3.40.50.300">
    <property type="entry name" value="P-loop containing nucleotide triphosphate hydrolases"/>
    <property type="match status" value="1"/>
</dbReference>
<accession>A0A540VG31</accession>
<dbReference type="GO" id="GO:0016887">
    <property type="term" value="F:ATP hydrolysis activity"/>
    <property type="evidence" value="ECO:0007669"/>
    <property type="project" value="InterPro"/>
</dbReference>
<evidence type="ECO:0000259" key="11">
    <source>
        <dbReference type="PROSITE" id="PS50929"/>
    </source>
</evidence>
<dbReference type="PROSITE" id="PS50929">
    <property type="entry name" value="ABC_TM1F"/>
    <property type="match status" value="1"/>
</dbReference>
<dbReference type="Pfam" id="PF00664">
    <property type="entry name" value="ABC_membrane"/>
    <property type="match status" value="1"/>
</dbReference>
<dbReference type="SUPFAM" id="SSF90123">
    <property type="entry name" value="ABC transporter transmembrane region"/>
    <property type="match status" value="1"/>
</dbReference>
<feature type="transmembrane region" description="Helical" evidence="9">
    <location>
        <begin position="189"/>
        <end position="208"/>
    </location>
</feature>
<dbReference type="InterPro" id="IPR003439">
    <property type="entry name" value="ABC_transporter-like_ATP-bd"/>
</dbReference>
<protein>
    <submittedName>
        <fullName evidence="12">ABC transporter ATP-binding protein</fullName>
    </submittedName>
</protein>
<evidence type="ECO:0000256" key="9">
    <source>
        <dbReference type="SAM" id="Phobius"/>
    </source>
</evidence>
<dbReference type="InterPro" id="IPR036640">
    <property type="entry name" value="ABC1_TM_sf"/>
</dbReference>
<dbReference type="PANTHER" id="PTHR43394:SF1">
    <property type="entry name" value="ATP-BINDING CASSETTE SUB-FAMILY B MEMBER 10, MITOCHONDRIAL"/>
    <property type="match status" value="1"/>
</dbReference>
<evidence type="ECO:0000256" key="1">
    <source>
        <dbReference type="ARBA" id="ARBA00004651"/>
    </source>
</evidence>
<dbReference type="OrthoDB" id="9762778at2"/>
<evidence type="ECO:0000256" key="6">
    <source>
        <dbReference type="ARBA" id="ARBA00022840"/>
    </source>
</evidence>
<comment type="subcellular location">
    <subcellularLocation>
        <location evidence="1">Cell membrane</location>
        <topology evidence="1">Multi-pass membrane protein</topology>
    </subcellularLocation>
</comment>
<feature type="transmembrane region" description="Helical" evidence="9">
    <location>
        <begin position="49"/>
        <end position="70"/>
    </location>
</feature>
<dbReference type="SUPFAM" id="SSF52540">
    <property type="entry name" value="P-loop containing nucleoside triphosphate hydrolases"/>
    <property type="match status" value="1"/>
</dbReference>
<keyword evidence="7 9" id="KW-1133">Transmembrane helix</keyword>
<dbReference type="FunFam" id="1.20.1560.10:FF:000011">
    <property type="entry name" value="Multidrug ABC transporter ATP-binding protein"/>
    <property type="match status" value="1"/>
</dbReference>
<dbReference type="InterPro" id="IPR039421">
    <property type="entry name" value="Type_1_exporter"/>
</dbReference>
<evidence type="ECO:0000256" key="5">
    <source>
        <dbReference type="ARBA" id="ARBA00022741"/>
    </source>
</evidence>
<evidence type="ECO:0000259" key="10">
    <source>
        <dbReference type="PROSITE" id="PS50893"/>
    </source>
</evidence>
<organism evidence="12 13">
    <name type="scientific">Litorilinea aerophila</name>
    <dbReference type="NCBI Taxonomy" id="1204385"/>
    <lineage>
        <taxon>Bacteria</taxon>
        <taxon>Bacillati</taxon>
        <taxon>Chloroflexota</taxon>
        <taxon>Caldilineae</taxon>
        <taxon>Caldilineales</taxon>
        <taxon>Caldilineaceae</taxon>
        <taxon>Litorilinea</taxon>
    </lineage>
</organism>
<keyword evidence="4 9" id="KW-0812">Transmembrane</keyword>
<reference evidence="12 13" key="1">
    <citation type="submission" date="2019-06" db="EMBL/GenBank/DDBJ databases">
        <title>Genome sequence of Litorilinea aerophila BAA-2444.</title>
        <authorList>
            <person name="Maclea K.S."/>
            <person name="Maurais E.G."/>
            <person name="Iannazzi L.C."/>
        </authorList>
    </citation>
    <scope>NUCLEOTIDE SEQUENCE [LARGE SCALE GENOMIC DNA]</scope>
    <source>
        <strain evidence="12 13">ATCC BAA-2444</strain>
    </source>
</reference>
<keyword evidence="8 9" id="KW-0472">Membrane</keyword>
<dbReference type="InParanoid" id="A0A540VG31"/>
<dbReference type="InterPro" id="IPR003593">
    <property type="entry name" value="AAA+_ATPase"/>
</dbReference>
<dbReference type="FunFam" id="3.40.50.300:FF:000287">
    <property type="entry name" value="Multidrug ABC transporter ATP-binding protein"/>
    <property type="match status" value="1"/>
</dbReference>
<dbReference type="GO" id="GO:0005524">
    <property type="term" value="F:ATP binding"/>
    <property type="evidence" value="ECO:0007669"/>
    <property type="project" value="UniProtKB-KW"/>
</dbReference>
<dbReference type="Gene3D" id="1.20.1560.10">
    <property type="entry name" value="ABC transporter type 1, transmembrane domain"/>
    <property type="match status" value="1"/>
</dbReference>
<name>A0A540VG31_9CHLR</name>
<comment type="caution">
    <text evidence="12">The sequence shown here is derived from an EMBL/GenBank/DDBJ whole genome shotgun (WGS) entry which is preliminary data.</text>
</comment>
<keyword evidence="2" id="KW-0813">Transport</keyword>
<feature type="domain" description="ABC transmembrane type-1" evidence="11">
    <location>
        <begin position="50"/>
        <end position="332"/>
    </location>
</feature>
<dbReference type="GO" id="GO:0015421">
    <property type="term" value="F:ABC-type oligopeptide transporter activity"/>
    <property type="evidence" value="ECO:0007669"/>
    <property type="project" value="TreeGrafter"/>
</dbReference>
<evidence type="ECO:0000256" key="7">
    <source>
        <dbReference type="ARBA" id="ARBA00022989"/>
    </source>
</evidence>